<keyword evidence="11" id="KW-1185">Reference proteome</keyword>
<dbReference type="Pfam" id="PF00644">
    <property type="entry name" value="PARP"/>
    <property type="match status" value="1"/>
</dbReference>
<evidence type="ECO:0000256" key="5">
    <source>
        <dbReference type="RuleBase" id="RU362114"/>
    </source>
</evidence>
<dbReference type="GO" id="GO:0006302">
    <property type="term" value="P:double-strand break repair"/>
    <property type="evidence" value="ECO:0007669"/>
    <property type="project" value="TreeGrafter"/>
</dbReference>
<evidence type="ECO:0000256" key="4">
    <source>
        <dbReference type="ARBA" id="ARBA00033987"/>
    </source>
</evidence>
<comment type="catalytic activity">
    <reaction evidence="4">
        <text>NAD(+) + (ADP-D-ribosyl)n-acceptor = nicotinamide + (ADP-D-ribosyl)n+1-acceptor + H(+).</text>
        <dbReference type="EC" id="2.4.2.30"/>
    </reaction>
</comment>
<dbReference type="Proteomes" id="UP001219568">
    <property type="component" value="Unassembled WGS sequence"/>
</dbReference>
<dbReference type="EMBL" id="JAQJZL010000010">
    <property type="protein sequence ID" value="KAJ6034592.1"/>
    <property type="molecule type" value="Genomic_DNA"/>
</dbReference>
<name>A0AAD6I631_PENCN</name>
<dbReference type="InterPro" id="IPR036420">
    <property type="entry name" value="BRCT_dom_sf"/>
</dbReference>
<evidence type="ECO:0000259" key="9">
    <source>
        <dbReference type="PROSITE" id="PS51977"/>
    </source>
</evidence>
<dbReference type="PROSITE" id="PS51977">
    <property type="entry name" value="WGR"/>
    <property type="match status" value="1"/>
</dbReference>
<evidence type="ECO:0000259" key="7">
    <source>
        <dbReference type="PROSITE" id="PS50172"/>
    </source>
</evidence>
<comment type="caution">
    <text evidence="10">The sequence shown here is derived from an EMBL/GenBank/DDBJ whole genome shotgun (WGS) entry which is preliminary data.</text>
</comment>
<evidence type="ECO:0000256" key="6">
    <source>
        <dbReference type="SAM" id="MobiDB-lite"/>
    </source>
</evidence>
<evidence type="ECO:0000313" key="10">
    <source>
        <dbReference type="EMBL" id="KAJ6034592.1"/>
    </source>
</evidence>
<dbReference type="SUPFAM" id="SSF52113">
    <property type="entry name" value="BRCT domain"/>
    <property type="match status" value="1"/>
</dbReference>
<feature type="region of interest" description="Disordered" evidence="6">
    <location>
        <begin position="117"/>
        <end position="139"/>
    </location>
</feature>
<dbReference type="PANTHER" id="PTHR10459:SF60">
    <property type="entry name" value="POLY [ADP-RIBOSE] POLYMERASE 2"/>
    <property type="match status" value="1"/>
</dbReference>
<sequence>MSDKKADKETDKLMDSLKGLVIGASGNIPGYQHRHIKKMVEKCGATFAQMDVSKCTHLVTTHTGIRQGHIKVDRAIASGECHIVNVDWLLKSIENQSPEEVQQYKLLQSKNAVNATDLTGNKRARESDSDDEDVGSLKKPKDERKIRFAKLAALVDSEIITDGDRTLSVWMDDAGEIWDATLMNTVTHVEGQKRSQATSIIRLQLILDSNSDKYYVFQVQREIPTTRDEPSSTTHEEFCDTLDGARCDFEGRFRSQSGLLWKDRHEIPKDDRFVSLELQYEEPVVLVSEKCAFAQSVEDVLGLIFKKGDFERFVNSMSTYGRRMDLAGQFKGHTLQAGIAILRKIVELYGKIAMKSCGPQVDNLCNLYSVLMVNGAQDFTYNQPGLAPIMGELMTLDLAIKLHTASNILRRKNSRLNTSMTMRQISHALGLAKLTPVDQTSKEYVELCNYLHGSARKAHARQFKQVVSVFRLKRPGEMQRFARWEKENTSEIGDRRLLWHGSSTVNFAGILSQGLRHGGLCSANGKRFCPGIYFADMSTKSLGYCQGQKQALMALCEVELGRPGTGLSVTNAAATVHSKWRDAGCIHEDFVGTQIPDVRVPPEQVYASGLYHPEYVVQDPAQVRLQYLFRVQLQ</sequence>
<protein>
    <recommendedName>
        <fullName evidence="5">Poly [ADP-ribose] polymerase</fullName>
        <shortName evidence="5">PARP</shortName>
        <ecNumber evidence="5">2.4.2.-</ecNumber>
    </recommendedName>
</protein>
<dbReference type="PANTHER" id="PTHR10459">
    <property type="entry name" value="DNA LIGASE"/>
    <property type="match status" value="1"/>
</dbReference>
<dbReference type="EC" id="2.4.2.-" evidence="5"/>
<evidence type="ECO:0000256" key="1">
    <source>
        <dbReference type="ARBA" id="ARBA00022676"/>
    </source>
</evidence>
<evidence type="ECO:0000256" key="2">
    <source>
        <dbReference type="ARBA" id="ARBA00022679"/>
    </source>
</evidence>
<gene>
    <name evidence="10" type="ORF">N7460_008767</name>
</gene>
<dbReference type="Gene3D" id="3.40.50.10190">
    <property type="entry name" value="BRCT domain"/>
    <property type="match status" value="1"/>
</dbReference>
<feature type="domain" description="BRCT" evidence="7">
    <location>
        <begin position="12"/>
        <end position="106"/>
    </location>
</feature>
<evidence type="ECO:0000259" key="8">
    <source>
        <dbReference type="PROSITE" id="PS51059"/>
    </source>
</evidence>
<reference evidence="10" key="2">
    <citation type="submission" date="2023-01" db="EMBL/GenBank/DDBJ databases">
        <authorList>
            <person name="Petersen C."/>
        </authorList>
    </citation>
    <scope>NUCLEOTIDE SEQUENCE</scope>
    <source>
        <strain evidence="10">IBT 15450</strain>
    </source>
</reference>
<dbReference type="CDD" id="cd00027">
    <property type="entry name" value="BRCT"/>
    <property type="match status" value="1"/>
</dbReference>
<dbReference type="GO" id="GO:1990404">
    <property type="term" value="F:NAD+-protein mono-ADP-ribosyltransferase activity"/>
    <property type="evidence" value="ECO:0007669"/>
    <property type="project" value="TreeGrafter"/>
</dbReference>
<dbReference type="PROSITE" id="PS51059">
    <property type="entry name" value="PARP_CATALYTIC"/>
    <property type="match status" value="1"/>
</dbReference>
<dbReference type="PROSITE" id="PS50172">
    <property type="entry name" value="BRCT"/>
    <property type="match status" value="1"/>
</dbReference>
<keyword evidence="3 5" id="KW-0520">NAD</keyword>
<dbReference type="GO" id="GO:0003950">
    <property type="term" value="F:NAD+ poly-ADP-ribosyltransferase activity"/>
    <property type="evidence" value="ECO:0007669"/>
    <property type="project" value="UniProtKB-UniRule"/>
</dbReference>
<dbReference type="InterPro" id="IPR001357">
    <property type="entry name" value="BRCT_dom"/>
</dbReference>
<reference evidence="10" key="1">
    <citation type="journal article" date="2023" name="IMA Fungus">
        <title>Comparative genomic study of the Penicillium genus elucidates a diverse pangenome and 15 lateral gene transfer events.</title>
        <authorList>
            <person name="Petersen C."/>
            <person name="Sorensen T."/>
            <person name="Nielsen M.R."/>
            <person name="Sondergaard T.E."/>
            <person name="Sorensen J.L."/>
            <person name="Fitzpatrick D.A."/>
            <person name="Frisvad J.C."/>
            <person name="Nielsen K.L."/>
        </authorList>
    </citation>
    <scope>NUCLEOTIDE SEQUENCE</scope>
    <source>
        <strain evidence="10">IBT 15450</strain>
    </source>
</reference>
<feature type="domain" description="WGR" evidence="9">
    <location>
        <begin position="166"/>
        <end position="280"/>
    </location>
</feature>
<dbReference type="GO" id="GO:0005730">
    <property type="term" value="C:nucleolus"/>
    <property type="evidence" value="ECO:0007669"/>
    <property type="project" value="TreeGrafter"/>
</dbReference>
<organism evidence="10 11">
    <name type="scientific">Penicillium canescens</name>
    <dbReference type="NCBI Taxonomy" id="5083"/>
    <lineage>
        <taxon>Eukaryota</taxon>
        <taxon>Fungi</taxon>
        <taxon>Dikarya</taxon>
        <taxon>Ascomycota</taxon>
        <taxon>Pezizomycotina</taxon>
        <taxon>Eurotiomycetes</taxon>
        <taxon>Eurotiomycetidae</taxon>
        <taxon>Eurotiales</taxon>
        <taxon>Aspergillaceae</taxon>
        <taxon>Penicillium</taxon>
    </lineage>
</organism>
<dbReference type="AlphaFoldDB" id="A0AAD6I631"/>
<feature type="domain" description="PARP catalytic" evidence="8">
    <location>
        <begin position="419"/>
        <end position="634"/>
    </location>
</feature>
<evidence type="ECO:0000313" key="11">
    <source>
        <dbReference type="Proteomes" id="UP001219568"/>
    </source>
</evidence>
<dbReference type="InterPro" id="IPR012317">
    <property type="entry name" value="Poly(ADP-ribose)pol_cat_dom"/>
</dbReference>
<dbReference type="SUPFAM" id="SSF56399">
    <property type="entry name" value="ADP-ribosylation"/>
    <property type="match status" value="1"/>
</dbReference>
<dbReference type="Gene3D" id="3.90.228.10">
    <property type="match status" value="1"/>
</dbReference>
<evidence type="ECO:0000256" key="3">
    <source>
        <dbReference type="ARBA" id="ARBA00023027"/>
    </source>
</evidence>
<dbReference type="GO" id="GO:0070212">
    <property type="term" value="P:protein poly-ADP-ribosylation"/>
    <property type="evidence" value="ECO:0007669"/>
    <property type="project" value="TreeGrafter"/>
</dbReference>
<dbReference type="InterPro" id="IPR050800">
    <property type="entry name" value="ARTD/PARP"/>
</dbReference>
<keyword evidence="2 5" id="KW-0808">Transferase</keyword>
<keyword evidence="1 5" id="KW-0328">Glycosyltransferase</keyword>
<accession>A0AAD6I631</accession>
<proteinExistence type="predicted"/>
<dbReference type="InterPro" id="IPR008893">
    <property type="entry name" value="WGR_domain"/>
</dbReference>